<evidence type="ECO:0000313" key="2">
    <source>
        <dbReference type="EMBL" id="VAW04791.1"/>
    </source>
</evidence>
<evidence type="ECO:0000259" key="1">
    <source>
        <dbReference type="PROSITE" id="PS51186"/>
    </source>
</evidence>
<feature type="domain" description="N-acetyltransferase" evidence="1">
    <location>
        <begin position="2"/>
        <end position="141"/>
    </location>
</feature>
<sequence>MYCIDSLKTNDIPEIEKILDQAFGIDRHEKTAYRLRDGVSAIGELSFVGRINDTIKASLQFWPVVIRDGQEDRDAILLGPIAVCDDCRGLGYGLRLMEHGLNIAAQLGHKRVILVGDEAYYKKVGFSRRLARGLEMPGPVDSDRLLARELVPGSLMAVKGVISKIK</sequence>
<organism evidence="2">
    <name type="scientific">hydrothermal vent metagenome</name>
    <dbReference type="NCBI Taxonomy" id="652676"/>
    <lineage>
        <taxon>unclassified sequences</taxon>
        <taxon>metagenomes</taxon>
        <taxon>ecological metagenomes</taxon>
    </lineage>
</organism>
<dbReference type="CDD" id="cd04301">
    <property type="entry name" value="NAT_SF"/>
    <property type="match status" value="1"/>
</dbReference>
<gene>
    <name evidence="2" type="ORF">MNBD_ALPHA01-1760</name>
</gene>
<protein>
    <recommendedName>
        <fullName evidence="1">N-acetyltransferase domain-containing protein</fullName>
    </recommendedName>
</protein>
<dbReference type="AlphaFoldDB" id="A0A3B0SEW0"/>
<proteinExistence type="predicted"/>
<dbReference type="GO" id="GO:0016747">
    <property type="term" value="F:acyltransferase activity, transferring groups other than amino-acyl groups"/>
    <property type="evidence" value="ECO:0007669"/>
    <property type="project" value="InterPro"/>
</dbReference>
<accession>A0A3B0SEW0</accession>
<dbReference type="PROSITE" id="PS51186">
    <property type="entry name" value="GNAT"/>
    <property type="match status" value="1"/>
</dbReference>
<dbReference type="InterPro" id="IPR000182">
    <property type="entry name" value="GNAT_dom"/>
</dbReference>
<dbReference type="Pfam" id="PF00583">
    <property type="entry name" value="Acetyltransf_1"/>
    <property type="match status" value="1"/>
</dbReference>
<dbReference type="SUPFAM" id="SSF55729">
    <property type="entry name" value="Acyl-CoA N-acyltransferases (Nat)"/>
    <property type="match status" value="1"/>
</dbReference>
<name>A0A3B0SEW0_9ZZZZ</name>
<dbReference type="EMBL" id="UOEJ01000197">
    <property type="protein sequence ID" value="VAW04791.1"/>
    <property type="molecule type" value="Genomic_DNA"/>
</dbReference>
<reference evidence="2" key="1">
    <citation type="submission" date="2018-06" db="EMBL/GenBank/DDBJ databases">
        <authorList>
            <person name="Zhirakovskaya E."/>
        </authorList>
    </citation>
    <scope>NUCLEOTIDE SEQUENCE</scope>
</reference>
<dbReference type="Gene3D" id="3.40.630.30">
    <property type="match status" value="1"/>
</dbReference>
<dbReference type="InterPro" id="IPR016181">
    <property type="entry name" value="Acyl_CoA_acyltransferase"/>
</dbReference>